<dbReference type="eggNOG" id="COG2227">
    <property type="taxonomic scope" value="Bacteria"/>
</dbReference>
<keyword evidence="1" id="KW-0489">Methyltransferase</keyword>
<dbReference type="Gene3D" id="3.40.50.150">
    <property type="entry name" value="Vaccinia Virus protein VP39"/>
    <property type="match status" value="1"/>
</dbReference>
<evidence type="ECO:0000313" key="2">
    <source>
        <dbReference type="Proteomes" id="UP000030063"/>
    </source>
</evidence>
<dbReference type="AlphaFoldDB" id="A0A0A1YJQ9"/>
<dbReference type="EMBL" id="AWSQ01000002">
    <property type="protein sequence ID" value="KFX70177.1"/>
    <property type="molecule type" value="Genomic_DNA"/>
</dbReference>
<dbReference type="STRING" id="1395571.TMS3_0111835"/>
<keyword evidence="1" id="KW-0808">Transferase</keyword>
<evidence type="ECO:0000313" key="1">
    <source>
        <dbReference type="EMBL" id="KFX70177.1"/>
    </source>
</evidence>
<proteinExistence type="predicted"/>
<dbReference type="OrthoDB" id="9810247at2"/>
<dbReference type="CDD" id="cd02440">
    <property type="entry name" value="AdoMet_MTases"/>
    <property type="match status" value="1"/>
</dbReference>
<dbReference type="PANTHER" id="PTHR43861">
    <property type="entry name" value="TRANS-ACONITATE 2-METHYLTRANSFERASE-RELATED"/>
    <property type="match status" value="1"/>
</dbReference>
<dbReference type="GO" id="GO:0008168">
    <property type="term" value="F:methyltransferase activity"/>
    <property type="evidence" value="ECO:0007669"/>
    <property type="project" value="UniProtKB-KW"/>
</dbReference>
<sequence length="310" mass="34301">MPQEAVSGRYYETLAERNDPHAPWFKRKIADRVAALSSLLTPQTRRVLEIGCAEGVLGGETKLRFPVVYDGVELSQDRELALTKLDQVFPTPADQVESSPYDLIVSFHVLEHIANPAQELQAWSRLLAPGGQLLIEVPNRAGHPLLDNDHNPEHLHQFTPASLTILLAGQGFTCHQLSLGHYESPVYPDSIRVVAQPQPQASDQRTQLLQRFHERLGGPFIAYGIGGDFLNYVEPLAEALDIQALLDSSPAKWGQQLGRHVVTAYTPELHGELPILICSIKFSAGIRQHLLSLGIAPERITNLETIYEGP</sequence>
<dbReference type="InterPro" id="IPR029063">
    <property type="entry name" value="SAM-dependent_MTases_sf"/>
</dbReference>
<protein>
    <submittedName>
        <fullName evidence="1">Methyltransferase type 12</fullName>
    </submittedName>
</protein>
<accession>A0A0A1YJQ9</accession>
<dbReference type="Proteomes" id="UP000030063">
    <property type="component" value="Unassembled WGS sequence"/>
</dbReference>
<comment type="caution">
    <text evidence="1">The sequence shown here is derived from an EMBL/GenBank/DDBJ whole genome shotgun (WGS) entry which is preliminary data.</text>
</comment>
<organism evidence="1 2">
    <name type="scientific">Pseudomonas taeanensis MS-3</name>
    <dbReference type="NCBI Taxonomy" id="1395571"/>
    <lineage>
        <taxon>Bacteria</taxon>
        <taxon>Pseudomonadati</taxon>
        <taxon>Pseudomonadota</taxon>
        <taxon>Gammaproteobacteria</taxon>
        <taxon>Pseudomonadales</taxon>
        <taxon>Pseudomonadaceae</taxon>
        <taxon>Pseudomonas</taxon>
    </lineage>
</organism>
<keyword evidence="2" id="KW-1185">Reference proteome</keyword>
<dbReference type="SUPFAM" id="SSF53335">
    <property type="entry name" value="S-adenosyl-L-methionine-dependent methyltransferases"/>
    <property type="match status" value="1"/>
</dbReference>
<dbReference type="GO" id="GO:0032259">
    <property type="term" value="P:methylation"/>
    <property type="evidence" value="ECO:0007669"/>
    <property type="project" value="UniProtKB-KW"/>
</dbReference>
<name>A0A0A1YJQ9_9PSED</name>
<dbReference type="RefSeq" id="WP_025165432.1">
    <property type="nucleotide sequence ID" value="NZ_AWSQ01000002.1"/>
</dbReference>
<dbReference type="Pfam" id="PF13489">
    <property type="entry name" value="Methyltransf_23"/>
    <property type="match status" value="1"/>
</dbReference>
<reference evidence="1 2" key="1">
    <citation type="journal article" date="2014" name="Genome Announc.">
        <title>Draft Genome Sequence of Petroleum Oil-Degrading Marine Bacterium Pseudomonas taeanensis Strain MS-3, Isolated from a Crude Oil-Contaminated Seashore.</title>
        <authorList>
            <person name="Lee S.Y."/>
            <person name="Kim S.H."/>
            <person name="Lee D.G."/>
            <person name="Shin S."/>
            <person name="Yun S.H."/>
            <person name="Choi C.W."/>
            <person name="Chung Y.H."/>
            <person name="Choi J.S."/>
            <person name="Kahng H.Y."/>
            <person name="Kim S.I."/>
        </authorList>
    </citation>
    <scope>NUCLEOTIDE SEQUENCE [LARGE SCALE GENOMIC DNA]</scope>
    <source>
        <strain evidence="1 2">MS-3</strain>
    </source>
</reference>
<gene>
    <name evidence="1" type="ORF">TMS3_0111835</name>
</gene>